<dbReference type="EMBL" id="JXXK01000001">
    <property type="protein sequence ID" value="KJF41264.1"/>
    <property type="molecule type" value="Genomic_DNA"/>
</dbReference>
<dbReference type="InterPro" id="IPR036136">
    <property type="entry name" value="Nit/Sulf_reduc_fer-like_dom_sf"/>
</dbReference>
<evidence type="ECO:0000256" key="5">
    <source>
        <dbReference type="ARBA" id="ARBA00023004"/>
    </source>
</evidence>
<keyword evidence="10" id="KW-1185">Reference proteome</keyword>
<evidence type="ECO:0000256" key="3">
    <source>
        <dbReference type="ARBA" id="ARBA00022723"/>
    </source>
</evidence>
<dbReference type="PRINTS" id="PR00397">
    <property type="entry name" value="SIROHAEM"/>
</dbReference>
<comment type="caution">
    <text evidence="9">The sequence shown here is derived from an EMBL/GenBank/DDBJ whole genome shotgun (WGS) entry which is preliminary data.</text>
</comment>
<dbReference type="GO" id="GO:0051539">
    <property type="term" value="F:4 iron, 4 sulfur cluster binding"/>
    <property type="evidence" value="ECO:0007669"/>
    <property type="project" value="UniProtKB-KW"/>
</dbReference>
<dbReference type="PANTHER" id="PTHR32439">
    <property type="entry name" value="FERREDOXIN--NITRITE REDUCTASE, CHLOROPLASTIC"/>
    <property type="match status" value="1"/>
</dbReference>
<keyword evidence="4" id="KW-0560">Oxidoreductase</keyword>
<keyword evidence="6" id="KW-0411">Iron-sulfur</keyword>
<dbReference type="GO" id="GO:0020037">
    <property type="term" value="F:heme binding"/>
    <property type="evidence" value="ECO:0007669"/>
    <property type="project" value="InterPro"/>
</dbReference>
<keyword evidence="1" id="KW-0004">4Fe-4S</keyword>
<dbReference type="Pfam" id="PF03460">
    <property type="entry name" value="NIR_SIR_ferr"/>
    <property type="match status" value="1"/>
</dbReference>
<name>A0A0D8J3E2_9FIRM</name>
<dbReference type="SUPFAM" id="SSF55124">
    <property type="entry name" value="Nitrite/Sulfite reductase N-terminal domain-like"/>
    <property type="match status" value="1"/>
</dbReference>
<dbReference type="AlphaFoldDB" id="A0A0D8J3E2"/>
<proteinExistence type="predicted"/>
<evidence type="ECO:0000313" key="10">
    <source>
        <dbReference type="Proteomes" id="UP000032483"/>
    </source>
</evidence>
<protein>
    <submittedName>
        <fullName evidence="9">Ferredoxin--nitrite reductase</fullName>
    </submittedName>
</protein>
<evidence type="ECO:0000313" key="9">
    <source>
        <dbReference type="EMBL" id="KJF41264.1"/>
    </source>
</evidence>
<accession>A0A0D8J3E2</accession>
<keyword evidence="5" id="KW-0408">Iron</keyword>
<dbReference type="Proteomes" id="UP000032483">
    <property type="component" value="Unassembled WGS sequence"/>
</dbReference>
<dbReference type="InterPro" id="IPR006066">
    <property type="entry name" value="NO2/SO3_Rdtase_FeS/sirohaem_BS"/>
</dbReference>
<evidence type="ECO:0000256" key="2">
    <source>
        <dbReference type="ARBA" id="ARBA00022617"/>
    </source>
</evidence>
<keyword evidence="2" id="KW-0349">Heme</keyword>
<organism evidence="9 10">
    <name type="scientific">Ruthenibacterium lactatiformans</name>
    <dbReference type="NCBI Taxonomy" id="1550024"/>
    <lineage>
        <taxon>Bacteria</taxon>
        <taxon>Bacillati</taxon>
        <taxon>Bacillota</taxon>
        <taxon>Clostridia</taxon>
        <taxon>Eubacteriales</taxon>
        <taxon>Oscillospiraceae</taxon>
        <taxon>Ruthenibacterium</taxon>
    </lineage>
</organism>
<dbReference type="InterPro" id="IPR006067">
    <property type="entry name" value="NO2/SO3_Rdtase_4Fe4S_dom"/>
</dbReference>
<dbReference type="InterPro" id="IPR045854">
    <property type="entry name" value="NO2/SO3_Rdtase_4Fe4S_sf"/>
</dbReference>
<evidence type="ECO:0000256" key="6">
    <source>
        <dbReference type="ARBA" id="ARBA00023014"/>
    </source>
</evidence>
<dbReference type="Pfam" id="PF01077">
    <property type="entry name" value="NIR_SIR"/>
    <property type="match status" value="1"/>
</dbReference>
<dbReference type="SUPFAM" id="SSF56014">
    <property type="entry name" value="Nitrite and sulphite reductase 4Fe-4S domain-like"/>
    <property type="match status" value="2"/>
</dbReference>
<dbReference type="GO" id="GO:0016491">
    <property type="term" value="F:oxidoreductase activity"/>
    <property type="evidence" value="ECO:0007669"/>
    <property type="project" value="UniProtKB-KW"/>
</dbReference>
<reference evidence="9" key="1">
    <citation type="submission" date="2015-02" db="EMBL/GenBank/DDBJ databases">
        <title>A novel member of the family Ruminococcaceae isolated from human feces.</title>
        <authorList>
            <person name="Shkoporov A.N."/>
            <person name="Chaplin A.V."/>
            <person name="Motuzova O.V."/>
            <person name="Kafarskaia L.I."/>
            <person name="Khokhlova E.V."/>
            <person name="Efimov B.A."/>
        </authorList>
    </citation>
    <scope>NUCLEOTIDE SEQUENCE [LARGE SCALE GENOMIC DNA]</scope>
    <source>
        <strain evidence="9">585-1</strain>
    </source>
</reference>
<evidence type="ECO:0000256" key="1">
    <source>
        <dbReference type="ARBA" id="ARBA00022485"/>
    </source>
</evidence>
<dbReference type="InterPro" id="IPR051329">
    <property type="entry name" value="NIR_SIR_4Fe-4S"/>
</dbReference>
<evidence type="ECO:0000259" key="8">
    <source>
        <dbReference type="Pfam" id="PF03460"/>
    </source>
</evidence>
<dbReference type="Gene3D" id="3.90.480.10">
    <property type="entry name" value="Sulfite Reductase Hemoprotein,Domain 2"/>
    <property type="match status" value="1"/>
</dbReference>
<sequence>MNGKLLAVLRQDIDAFEEKIYEFTNGEIDRKAYKGFSGGFGSYAQRENGYSMLRLRLPGGRLTKERLGFIAECAEKYSVPRMKLTTCQTIQMHDLPPQSVVEIMKRALDYDIITRGGGGDFPRNVMVSPLTGVEQGEYFDVMPTAQAVNDYLLAQVREIRLPRKLKVGFSNGPANETHATFRDLGFVACADGTFDVYCAGGLGANPKMGVLVDTGVAPRNVLYDVCAMVKTFQEHGNYENRARARTRYLQETLGEDGLKTVFRENLALAKEKDMALVLPDSTAPKTGGASLSHPRAIPQKQPGLYAVAYHPIGGMLSGKKPAELYESMCNAPDAEWRVGPDETMYCINLTAEEAQAVLAVTEDGARDLFESSVACVGAATCQQGVRDSQSTLKMLVEAMRREGFSDGILPRIHISGCPSSCGTHQIGTLGFRGGVKLVDKKPMPAYMLYAGGCDAQGAEQFGQELGMMLEQDIPAFLAELGRAVRASDGTFAQWYPAHEAEFKEIAERYIAD</sequence>
<dbReference type="PATRIC" id="fig|1550024.3.peg.6"/>
<keyword evidence="3" id="KW-0479">Metal-binding</keyword>
<gene>
    <name evidence="9" type="ORF">TQ39_00030</name>
</gene>
<dbReference type="PANTHER" id="PTHR32439:SF9">
    <property type="entry name" value="BLR3264 PROTEIN"/>
    <property type="match status" value="1"/>
</dbReference>
<dbReference type="InterPro" id="IPR005117">
    <property type="entry name" value="NiRdtase/SiRdtase_haem-b_fer"/>
</dbReference>
<feature type="domain" description="Nitrite/Sulfite reductase ferredoxin-like" evidence="8">
    <location>
        <begin position="44"/>
        <end position="107"/>
    </location>
</feature>
<dbReference type="Gene3D" id="3.30.413.10">
    <property type="entry name" value="Sulfite Reductase Hemoprotein, domain 1"/>
    <property type="match status" value="2"/>
</dbReference>
<dbReference type="GeneID" id="42855024"/>
<evidence type="ECO:0000256" key="4">
    <source>
        <dbReference type="ARBA" id="ARBA00023002"/>
    </source>
</evidence>
<evidence type="ECO:0000259" key="7">
    <source>
        <dbReference type="Pfam" id="PF01077"/>
    </source>
</evidence>
<feature type="domain" description="Nitrite/sulphite reductase 4Fe-4S" evidence="7">
    <location>
        <begin position="119"/>
        <end position="266"/>
    </location>
</feature>
<dbReference type="GO" id="GO:0046872">
    <property type="term" value="F:metal ion binding"/>
    <property type="evidence" value="ECO:0007669"/>
    <property type="project" value="UniProtKB-KW"/>
</dbReference>
<dbReference type="RefSeq" id="WP_050004118.1">
    <property type="nucleotide sequence ID" value="NZ_DAWBJP010000042.1"/>
</dbReference>